<feature type="compositionally biased region" description="Basic and acidic residues" evidence="7">
    <location>
        <begin position="83"/>
        <end position="100"/>
    </location>
</feature>
<evidence type="ECO:0000313" key="8">
    <source>
        <dbReference type="EMBL" id="RVX72776.1"/>
    </source>
</evidence>
<keyword evidence="5" id="KW-0234">DNA repair</keyword>
<protein>
    <submittedName>
        <fullName evidence="8">Uncharacterized protein</fullName>
    </submittedName>
</protein>
<dbReference type="CDD" id="cd22921">
    <property type="entry name" value="HFD_CENP-X"/>
    <property type="match status" value="1"/>
</dbReference>
<evidence type="ECO:0000256" key="3">
    <source>
        <dbReference type="ARBA" id="ARBA00022763"/>
    </source>
</evidence>
<feature type="region of interest" description="Disordered" evidence="7">
    <location>
        <begin position="1"/>
        <end position="183"/>
    </location>
</feature>
<feature type="compositionally biased region" description="Low complexity" evidence="7">
    <location>
        <begin position="130"/>
        <end position="144"/>
    </location>
</feature>
<feature type="compositionally biased region" description="Low complexity" evidence="7">
    <location>
        <begin position="161"/>
        <end position="176"/>
    </location>
</feature>
<proteinExistence type="inferred from homology"/>
<dbReference type="InterPro" id="IPR018552">
    <property type="entry name" value="CENP-X"/>
</dbReference>
<evidence type="ECO:0000256" key="6">
    <source>
        <dbReference type="ARBA" id="ARBA00023242"/>
    </source>
</evidence>
<dbReference type="GO" id="GO:0031297">
    <property type="term" value="P:replication fork processing"/>
    <property type="evidence" value="ECO:0007669"/>
    <property type="project" value="TreeGrafter"/>
</dbReference>
<evidence type="ECO:0000256" key="2">
    <source>
        <dbReference type="ARBA" id="ARBA00009359"/>
    </source>
</evidence>
<dbReference type="GO" id="GO:0051382">
    <property type="term" value="P:kinetochore assembly"/>
    <property type="evidence" value="ECO:0007669"/>
    <property type="project" value="InterPro"/>
</dbReference>
<dbReference type="VEuPathDB" id="FungiDB:PV10_03317"/>
<comment type="similarity">
    <text evidence="2">Belongs to the CENP-X/MHF2 family.</text>
</comment>
<dbReference type="GO" id="GO:0071821">
    <property type="term" value="C:FANCM-MHF complex"/>
    <property type="evidence" value="ECO:0007669"/>
    <property type="project" value="TreeGrafter"/>
</dbReference>
<accession>A0A438NAY3</accession>
<dbReference type="OrthoDB" id="2500381at2759"/>
<evidence type="ECO:0000256" key="4">
    <source>
        <dbReference type="ARBA" id="ARBA00023125"/>
    </source>
</evidence>
<gene>
    <name evidence="8" type="ORF">B0A52_04175</name>
</gene>
<reference evidence="8 9" key="1">
    <citation type="submission" date="2017-03" db="EMBL/GenBank/DDBJ databases">
        <title>Genomes of endolithic fungi from Antarctica.</title>
        <authorList>
            <person name="Coleine C."/>
            <person name="Masonjones S."/>
            <person name="Stajich J.E."/>
        </authorList>
    </citation>
    <scope>NUCLEOTIDE SEQUENCE [LARGE SCALE GENOMIC DNA]</scope>
    <source>
        <strain evidence="8 9">CCFEE 6314</strain>
    </source>
</reference>
<sequence>MAPTNLSHSRPRSNPRPAFSPPRPGKGKEKGATKKSSTSISAKATNGVTKQYKAKSSTNGSGRMGLQSRKGQLSRNGTAKSLNGKDGRSKSGKESSRRILEEEDEDEDDENNSDDANSSQADPSPPQTVSSPALSSSSSRASSPEPDYILAEITHGDNGASKSTSKSKTNSQTGSSDSTSPIPQGLLHLMLRHNFQNPESTSLSVDARILLSKYFELFVREGIRRCAAEKSDRFGGAGGSGGGGDVGWLEVEDLEKIGVQLCLDF</sequence>
<feature type="compositionally biased region" description="Polar residues" evidence="7">
    <location>
        <begin position="69"/>
        <end position="81"/>
    </location>
</feature>
<comment type="subcellular location">
    <subcellularLocation>
        <location evidence="1">Nucleus</location>
    </subcellularLocation>
</comment>
<dbReference type="GO" id="GO:0003677">
    <property type="term" value="F:DNA binding"/>
    <property type="evidence" value="ECO:0007669"/>
    <property type="project" value="UniProtKB-KW"/>
</dbReference>
<keyword evidence="4" id="KW-0238">DNA-binding</keyword>
<evidence type="ECO:0000256" key="7">
    <source>
        <dbReference type="SAM" id="MobiDB-lite"/>
    </source>
</evidence>
<comment type="caution">
    <text evidence="8">The sequence shown here is derived from an EMBL/GenBank/DDBJ whole genome shotgun (WGS) entry which is preliminary data.</text>
</comment>
<feature type="compositionally biased region" description="Low complexity" evidence="7">
    <location>
        <begin position="34"/>
        <end position="45"/>
    </location>
</feature>
<feature type="compositionally biased region" description="Acidic residues" evidence="7">
    <location>
        <begin position="101"/>
        <end position="113"/>
    </location>
</feature>
<dbReference type="PANTHER" id="PTHR28680:SF1">
    <property type="entry name" value="CENTROMERE PROTEIN X"/>
    <property type="match status" value="1"/>
</dbReference>
<dbReference type="GO" id="GO:0006281">
    <property type="term" value="P:DNA repair"/>
    <property type="evidence" value="ECO:0007669"/>
    <property type="project" value="UniProtKB-KW"/>
</dbReference>
<evidence type="ECO:0000256" key="1">
    <source>
        <dbReference type="ARBA" id="ARBA00004123"/>
    </source>
</evidence>
<dbReference type="AlphaFoldDB" id="A0A438NAY3"/>
<keyword evidence="6" id="KW-0539">Nucleus</keyword>
<evidence type="ECO:0000313" key="9">
    <source>
        <dbReference type="Proteomes" id="UP000288859"/>
    </source>
</evidence>
<organism evidence="8 9">
    <name type="scientific">Exophiala mesophila</name>
    <name type="common">Black yeast-like fungus</name>
    <dbReference type="NCBI Taxonomy" id="212818"/>
    <lineage>
        <taxon>Eukaryota</taxon>
        <taxon>Fungi</taxon>
        <taxon>Dikarya</taxon>
        <taxon>Ascomycota</taxon>
        <taxon>Pezizomycotina</taxon>
        <taxon>Eurotiomycetes</taxon>
        <taxon>Chaetothyriomycetidae</taxon>
        <taxon>Chaetothyriales</taxon>
        <taxon>Herpotrichiellaceae</taxon>
        <taxon>Exophiala</taxon>
    </lineage>
</organism>
<dbReference type="PANTHER" id="PTHR28680">
    <property type="entry name" value="CENTROMERE PROTEIN X"/>
    <property type="match status" value="1"/>
</dbReference>
<keyword evidence="3" id="KW-0227">DNA damage</keyword>
<dbReference type="EMBL" id="NAJM01000011">
    <property type="protein sequence ID" value="RVX72776.1"/>
    <property type="molecule type" value="Genomic_DNA"/>
</dbReference>
<feature type="compositionally biased region" description="Polar residues" evidence="7">
    <location>
        <begin position="46"/>
        <end position="61"/>
    </location>
</feature>
<dbReference type="Pfam" id="PF09415">
    <property type="entry name" value="CENP-X"/>
    <property type="match status" value="1"/>
</dbReference>
<evidence type="ECO:0000256" key="5">
    <source>
        <dbReference type="ARBA" id="ARBA00023204"/>
    </source>
</evidence>
<dbReference type="Proteomes" id="UP000288859">
    <property type="component" value="Unassembled WGS sequence"/>
</dbReference>
<name>A0A438NAY3_EXOME</name>
<dbReference type="GO" id="GO:0000712">
    <property type="term" value="P:resolution of meiotic recombination intermediates"/>
    <property type="evidence" value="ECO:0007669"/>
    <property type="project" value="TreeGrafter"/>
</dbReference>